<keyword evidence="3" id="KW-1185">Reference proteome</keyword>
<sequence length="232" mass="24706">MSEEWSFDQGKWKFTGDLFPTSSDSLNLASAGVPGLDPSLAGIPGLDPSLLHDPAGNNSKSWSEHDTDAEHDDTEPEYDDTKPEHDTDVDSDTIEVVSYSTGAYSTGGYQKTASATTNHSALPPPLKKTTAAAAAKRRTIDEATAGGPSKKPKVSPAGKSSKSAEKATVWPTPNPTPSSVSDTEIWQNESGDLVVPRASAAYGMMKLVLELEKRAMEAEQEPSKQSKTKRKG</sequence>
<evidence type="ECO:0000313" key="2">
    <source>
        <dbReference type="EMBL" id="KAK5529827.1"/>
    </source>
</evidence>
<protein>
    <submittedName>
        <fullName evidence="2">Uncharacterized protein</fullName>
    </submittedName>
</protein>
<feature type="compositionally biased region" description="Acidic residues" evidence="1">
    <location>
        <begin position="69"/>
        <end position="78"/>
    </location>
</feature>
<gene>
    <name evidence="2" type="ORF">LTR25_009607</name>
</gene>
<feature type="compositionally biased region" description="Polar residues" evidence="1">
    <location>
        <begin position="177"/>
        <end position="190"/>
    </location>
</feature>
<comment type="caution">
    <text evidence="2">The sequence shown here is derived from an EMBL/GenBank/DDBJ whole genome shotgun (WGS) entry which is preliminary data.</text>
</comment>
<reference evidence="2 3" key="1">
    <citation type="submission" date="2023-06" db="EMBL/GenBank/DDBJ databases">
        <title>Black Yeasts Isolated from many extreme environments.</title>
        <authorList>
            <person name="Coleine C."/>
            <person name="Stajich J.E."/>
            <person name="Selbmann L."/>
        </authorList>
    </citation>
    <scope>NUCLEOTIDE SEQUENCE [LARGE SCALE GENOMIC DNA]</scope>
    <source>
        <strain evidence="2 3">CCFEE 5887</strain>
    </source>
</reference>
<organism evidence="2 3">
    <name type="scientific">Vermiconidia calcicola</name>
    <dbReference type="NCBI Taxonomy" id="1690605"/>
    <lineage>
        <taxon>Eukaryota</taxon>
        <taxon>Fungi</taxon>
        <taxon>Dikarya</taxon>
        <taxon>Ascomycota</taxon>
        <taxon>Pezizomycotina</taxon>
        <taxon>Dothideomycetes</taxon>
        <taxon>Dothideomycetidae</taxon>
        <taxon>Mycosphaerellales</taxon>
        <taxon>Extremaceae</taxon>
        <taxon>Vermiconidia</taxon>
    </lineage>
</organism>
<accession>A0AAV9PZ66</accession>
<feature type="region of interest" description="Disordered" evidence="1">
    <location>
        <begin position="23"/>
        <end position="191"/>
    </location>
</feature>
<evidence type="ECO:0000313" key="3">
    <source>
        <dbReference type="Proteomes" id="UP001345827"/>
    </source>
</evidence>
<evidence type="ECO:0000256" key="1">
    <source>
        <dbReference type="SAM" id="MobiDB-lite"/>
    </source>
</evidence>
<dbReference type="AlphaFoldDB" id="A0AAV9PZ66"/>
<feature type="compositionally biased region" description="Polar residues" evidence="1">
    <location>
        <begin position="98"/>
        <end position="120"/>
    </location>
</feature>
<dbReference type="Proteomes" id="UP001345827">
    <property type="component" value="Unassembled WGS sequence"/>
</dbReference>
<proteinExistence type="predicted"/>
<feature type="compositionally biased region" description="Basic and acidic residues" evidence="1">
    <location>
        <begin position="79"/>
        <end position="88"/>
    </location>
</feature>
<name>A0AAV9PZ66_9PEZI</name>
<dbReference type="EMBL" id="JAXLQG010000021">
    <property type="protein sequence ID" value="KAK5529827.1"/>
    <property type="molecule type" value="Genomic_DNA"/>
</dbReference>